<keyword evidence="1" id="KW-0472">Membrane</keyword>
<evidence type="ECO:0000313" key="2">
    <source>
        <dbReference type="EMBL" id="MFC7221173.1"/>
    </source>
</evidence>
<comment type="caution">
    <text evidence="2">The sequence shown here is derived from an EMBL/GenBank/DDBJ whole genome shotgun (WGS) entry which is preliminary data.</text>
</comment>
<evidence type="ECO:0008006" key="4">
    <source>
        <dbReference type="Google" id="ProtNLM"/>
    </source>
</evidence>
<dbReference type="RefSeq" id="WP_386418349.1">
    <property type="nucleotide sequence ID" value="NZ_JBHSZO010000053.1"/>
</dbReference>
<sequence>MPAQGGGFDALRDRYAAGAELPRALAHSPGASRQWVSDELTRAAREDTARSREAGEAWLRGLWRPTAYALGGSIAALALGQGLTAIGAGWTAARSAGLVAAVLLGAVLAGAGWLHRVRGGVLAPLVGADGRLSTSRTVAAAWTLLATYAVLFLALELGFDAGVRPDFTRAAGLNCVLGLVFGTAVAVRACAAALRHHRLLRKVRADRPRPSDLLCDDAGRGSFTDIQYVLTTTAVLVYAGVCLARRPEQLPELPWGLVGLTAVSAGAYLAGKLSEGGRPVIWSVVRAREAGDLDAPLRTGDDIEIRGSGFVPPGATTAGQLARTVVRIGGVHVHVPLVPVTGGFDNPADDVLIVPVPAEVEPGRVEIRVVTASGAESVPYTVDIVD</sequence>
<feature type="transmembrane region" description="Helical" evidence="1">
    <location>
        <begin position="171"/>
        <end position="194"/>
    </location>
</feature>
<proteinExistence type="predicted"/>
<feature type="transmembrane region" description="Helical" evidence="1">
    <location>
        <begin position="96"/>
        <end position="117"/>
    </location>
</feature>
<accession>A0ABW2GKA5</accession>
<gene>
    <name evidence="2" type="ORF">ACFQLX_23865</name>
</gene>
<dbReference type="EMBL" id="JBHSZO010000053">
    <property type="protein sequence ID" value="MFC7221173.1"/>
    <property type="molecule type" value="Genomic_DNA"/>
</dbReference>
<feature type="transmembrane region" description="Helical" evidence="1">
    <location>
        <begin position="138"/>
        <end position="159"/>
    </location>
</feature>
<keyword evidence="3" id="KW-1185">Reference proteome</keyword>
<protein>
    <recommendedName>
        <fullName evidence="4">Integral membrane protein</fullName>
    </recommendedName>
</protein>
<evidence type="ECO:0000313" key="3">
    <source>
        <dbReference type="Proteomes" id="UP001596413"/>
    </source>
</evidence>
<reference evidence="3" key="1">
    <citation type="journal article" date="2019" name="Int. J. Syst. Evol. Microbiol.">
        <title>The Global Catalogue of Microorganisms (GCM) 10K type strain sequencing project: providing services to taxonomists for standard genome sequencing and annotation.</title>
        <authorList>
            <consortium name="The Broad Institute Genomics Platform"/>
            <consortium name="The Broad Institute Genome Sequencing Center for Infectious Disease"/>
            <person name="Wu L."/>
            <person name="Ma J."/>
        </authorList>
    </citation>
    <scope>NUCLEOTIDE SEQUENCE [LARGE SCALE GENOMIC DNA]</scope>
    <source>
        <strain evidence="3">CGMCC 1.13681</strain>
    </source>
</reference>
<dbReference type="Gene3D" id="2.60.40.10">
    <property type="entry name" value="Immunoglobulins"/>
    <property type="match status" value="1"/>
</dbReference>
<keyword evidence="1" id="KW-1133">Transmembrane helix</keyword>
<name>A0ABW2GKA5_9ACTN</name>
<organism evidence="2 3">
    <name type="scientific">Streptomyces polyrhachis</name>
    <dbReference type="NCBI Taxonomy" id="1282885"/>
    <lineage>
        <taxon>Bacteria</taxon>
        <taxon>Bacillati</taxon>
        <taxon>Actinomycetota</taxon>
        <taxon>Actinomycetes</taxon>
        <taxon>Kitasatosporales</taxon>
        <taxon>Streptomycetaceae</taxon>
        <taxon>Streptomyces</taxon>
    </lineage>
</organism>
<feature type="transmembrane region" description="Helical" evidence="1">
    <location>
        <begin position="67"/>
        <end position="90"/>
    </location>
</feature>
<keyword evidence="1" id="KW-0812">Transmembrane</keyword>
<dbReference type="InterPro" id="IPR013783">
    <property type="entry name" value="Ig-like_fold"/>
</dbReference>
<evidence type="ECO:0000256" key="1">
    <source>
        <dbReference type="SAM" id="Phobius"/>
    </source>
</evidence>
<dbReference type="Proteomes" id="UP001596413">
    <property type="component" value="Unassembled WGS sequence"/>
</dbReference>